<evidence type="ECO:0000256" key="1">
    <source>
        <dbReference type="ARBA" id="ARBA00022884"/>
    </source>
</evidence>
<dbReference type="GO" id="GO:0015074">
    <property type="term" value="P:DNA integration"/>
    <property type="evidence" value="ECO:0007669"/>
    <property type="project" value="InterPro"/>
</dbReference>
<accession>A0A1L7XI75</accession>
<dbReference type="STRING" id="576137.A0A1L7XI75"/>
<dbReference type="AlphaFoldDB" id="A0A1L7XI75"/>
<keyword evidence="1" id="KW-0694">RNA-binding</keyword>
<dbReference type="Proteomes" id="UP000184330">
    <property type="component" value="Unassembled WGS sequence"/>
</dbReference>
<proteinExistence type="predicted"/>
<dbReference type="EMBL" id="FJOG01000027">
    <property type="protein sequence ID" value="CZR64731.1"/>
    <property type="molecule type" value="Genomic_DNA"/>
</dbReference>
<dbReference type="InterPro" id="IPR001584">
    <property type="entry name" value="Integrase_cat-core"/>
</dbReference>
<dbReference type="Gene3D" id="3.30.420.10">
    <property type="entry name" value="Ribonuclease H-like superfamily/Ribonuclease H"/>
    <property type="match status" value="1"/>
</dbReference>
<dbReference type="InterPro" id="IPR012337">
    <property type="entry name" value="RNaseH-like_sf"/>
</dbReference>
<dbReference type="PANTHER" id="PTHR37984">
    <property type="entry name" value="PROTEIN CBG26694"/>
    <property type="match status" value="1"/>
</dbReference>
<evidence type="ECO:0000259" key="3">
    <source>
        <dbReference type="PROSITE" id="PS50994"/>
    </source>
</evidence>
<dbReference type="SUPFAM" id="SSF53098">
    <property type="entry name" value="Ribonuclease H-like"/>
    <property type="match status" value="1"/>
</dbReference>
<feature type="region of interest" description="Disordered" evidence="2">
    <location>
        <begin position="313"/>
        <end position="335"/>
    </location>
</feature>
<dbReference type="InterPro" id="IPR036397">
    <property type="entry name" value="RNaseH_sf"/>
</dbReference>
<dbReference type="PROSITE" id="PS50994">
    <property type="entry name" value="INTEGRASE"/>
    <property type="match status" value="1"/>
</dbReference>
<dbReference type="InterPro" id="IPR050951">
    <property type="entry name" value="Retrovirus_Pol_polyprotein"/>
</dbReference>
<evidence type="ECO:0000313" key="5">
    <source>
        <dbReference type="Proteomes" id="UP000184330"/>
    </source>
</evidence>
<dbReference type="GO" id="GO:0003723">
    <property type="term" value="F:RNA binding"/>
    <property type="evidence" value="ECO:0007669"/>
    <property type="project" value="UniProtKB-KW"/>
</dbReference>
<sequence>MPSSPPAPAATRPPVQPWPDLEDEWLQYLKDNSSRSILSPNKRLNMLHHLKYPHARTRGATKDERNTDNNLKNWTLSHFELQDNQIYWKPELDHKTGKISKVRYAACDRDTMDLIQKVHVALHYFAFKPADLTITPIILKGLMRELVVDLMDFTKESDGNMNWVSQKKEPFTKFIWLKAFPDKAAGTTGADAEDWFETYGNPRRARYDNGTEFRGQKPRDFEQVCKARGIPIIRGRAYHPDTQGTVEIANRTFKRRLAAVQTATGTRDWVRFLPEIAMIINTTINESLPNSMTPYEAWYGRTSPNWDEYARRQAERRRQEAEDNGEVSRAEEATESKISNDIIPDLLRLTAAPNSAQRIILTVFP</sequence>
<gene>
    <name evidence="4" type="ORF">PAC_14630</name>
</gene>
<dbReference type="GO" id="GO:0005634">
    <property type="term" value="C:nucleus"/>
    <property type="evidence" value="ECO:0007669"/>
    <property type="project" value="UniProtKB-ARBA"/>
</dbReference>
<protein>
    <recommendedName>
        <fullName evidence="3">Integrase catalytic domain-containing protein</fullName>
    </recommendedName>
</protein>
<reference evidence="4 5" key="1">
    <citation type="submission" date="2016-03" db="EMBL/GenBank/DDBJ databases">
        <authorList>
            <person name="Ploux O."/>
        </authorList>
    </citation>
    <scope>NUCLEOTIDE SEQUENCE [LARGE SCALE GENOMIC DNA]</scope>
    <source>
        <strain evidence="4 5">UAMH 11012</strain>
    </source>
</reference>
<name>A0A1L7XI75_9HELO</name>
<evidence type="ECO:0000313" key="4">
    <source>
        <dbReference type="EMBL" id="CZR64731.1"/>
    </source>
</evidence>
<keyword evidence="5" id="KW-1185">Reference proteome</keyword>
<evidence type="ECO:0000256" key="2">
    <source>
        <dbReference type="SAM" id="MobiDB-lite"/>
    </source>
</evidence>
<dbReference type="PANTHER" id="PTHR37984:SF5">
    <property type="entry name" value="PROTEIN NYNRIN-LIKE"/>
    <property type="match status" value="1"/>
</dbReference>
<dbReference type="OrthoDB" id="5424258at2759"/>
<feature type="domain" description="Integrase catalytic" evidence="3">
    <location>
        <begin position="132"/>
        <end position="302"/>
    </location>
</feature>
<organism evidence="4 5">
    <name type="scientific">Phialocephala subalpina</name>
    <dbReference type="NCBI Taxonomy" id="576137"/>
    <lineage>
        <taxon>Eukaryota</taxon>
        <taxon>Fungi</taxon>
        <taxon>Dikarya</taxon>
        <taxon>Ascomycota</taxon>
        <taxon>Pezizomycotina</taxon>
        <taxon>Leotiomycetes</taxon>
        <taxon>Helotiales</taxon>
        <taxon>Mollisiaceae</taxon>
        <taxon>Phialocephala</taxon>
        <taxon>Phialocephala fortinii species complex</taxon>
    </lineage>
</organism>